<dbReference type="InterPro" id="IPR029035">
    <property type="entry name" value="DHS-like_NAD/FAD-binding_dom"/>
</dbReference>
<evidence type="ECO:0000256" key="2">
    <source>
        <dbReference type="ARBA" id="ARBA00001911"/>
    </source>
</evidence>
<evidence type="ECO:0000256" key="5">
    <source>
        <dbReference type="ARBA" id="ARBA00012683"/>
    </source>
</evidence>
<organism evidence="10 11">
    <name type="scientific">Crocuta crocuta</name>
    <name type="common">Spotted hyena</name>
    <dbReference type="NCBI Taxonomy" id="9678"/>
    <lineage>
        <taxon>Eukaryota</taxon>
        <taxon>Metazoa</taxon>
        <taxon>Chordata</taxon>
        <taxon>Craniata</taxon>
        <taxon>Vertebrata</taxon>
        <taxon>Euteleostomi</taxon>
        <taxon>Mammalia</taxon>
        <taxon>Eutheria</taxon>
        <taxon>Laurasiatheria</taxon>
        <taxon>Carnivora</taxon>
        <taxon>Feliformia</taxon>
        <taxon>Hyaenidae</taxon>
        <taxon>Crocuta</taxon>
    </lineage>
</organism>
<comment type="function">
    <text evidence="9">Catalyzes the NAD-dependent oxidative cleavage of spermidine and the subsequent transfer of the butylamine moiety of spermidine to the epsilon-amino group of a critical lysine residue of the eIF-5A precursor protein to form the intermediate deoxyhypusine residue. This is the first step of the post-translational modification of that lysine into an unusual amino acid residue named hypusine. Hypusination is unique to mature eIF-5A factor and is essential for its function.</text>
</comment>
<dbReference type="FunFam" id="3.40.910.10:FF:000010">
    <property type="entry name" value="Deoxyhypusine synthase"/>
    <property type="match status" value="2"/>
</dbReference>
<gene>
    <name evidence="10" type="primary">Dhps</name>
    <name evidence="10" type="ORF">FOF47_R08130</name>
</gene>
<dbReference type="Gene3D" id="3.40.910.10">
    <property type="entry name" value="Deoxyhypusine synthase"/>
    <property type="match status" value="2"/>
</dbReference>
<dbReference type="EMBL" id="VOAJ01003674">
    <property type="protein sequence ID" value="KAF0879014.1"/>
    <property type="molecule type" value="Genomic_DNA"/>
</dbReference>
<dbReference type="PANTHER" id="PTHR11703:SF0">
    <property type="entry name" value="DEOXYHYPUSINE SYNTHASE"/>
    <property type="match status" value="1"/>
</dbReference>
<protein>
    <recommendedName>
        <fullName evidence="6">Deoxyhypusine synthase</fullName>
        <ecNumber evidence="5">2.5.1.46</ecNumber>
    </recommendedName>
</protein>
<keyword evidence="11" id="KW-1185">Reference proteome</keyword>
<dbReference type="InterPro" id="IPR002773">
    <property type="entry name" value="Deoxyhypusine_synthase"/>
</dbReference>
<dbReference type="GO" id="GO:0034038">
    <property type="term" value="F:deoxyhypusine synthase activity"/>
    <property type="evidence" value="ECO:0007669"/>
    <property type="project" value="UniProtKB-EC"/>
</dbReference>
<proteinExistence type="inferred from homology"/>
<feature type="non-terminal residue" evidence="10">
    <location>
        <position position="1"/>
    </location>
</feature>
<comment type="pathway">
    <text evidence="3">Protein modification; eIF5A hypusination.</text>
</comment>
<dbReference type="PANTHER" id="PTHR11703">
    <property type="entry name" value="DEOXYHYPUSINE SYNTHASE"/>
    <property type="match status" value="1"/>
</dbReference>
<sequence>MEGPPEGEAPAAALAAVLKHSSALPSESSQVRGYDFNRGVDYRALLEAFGTTGFQATNFGRAVQQVNAMIEKKLEPLSQDEDHHADLTQSRRPLTGCTIFLGYTSNLISSGLRETIRYLVQHNMVDVLVTTAGGVEEDFIKCLAPTYLGDFSLRGKELRENGINRWRPRGVLGKGAGLRVLGPNAHMPHVRRIGNLLVPNDNYCKFEDWVMPILDQMVLEQNTEGVKWTPSKMIARLGKEINNPESVYYWAQKNHIPVLSPALTDGSLGDMIFFHSYKKPGLVLDIVEDLRLINTQAIFAKRTGMIILGGGVVKHHIANANLMRNGADYAVYINTAQEFDGSDSGARPDEAVSWGKIRVDAQPVKVYADASLVFPLLVAETFAQKTDAFMPEKNED</sequence>
<evidence type="ECO:0000313" key="11">
    <source>
        <dbReference type="Proteomes" id="UP000475037"/>
    </source>
</evidence>
<feature type="non-terminal residue" evidence="10">
    <location>
        <position position="396"/>
    </location>
</feature>
<dbReference type="Pfam" id="PF01916">
    <property type="entry name" value="DS"/>
    <property type="match status" value="2"/>
</dbReference>
<dbReference type="AlphaFoldDB" id="A0A6G1ATW8"/>
<dbReference type="SUPFAM" id="SSF52467">
    <property type="entry name" value="DHS-like NAD/FAD-binding domain"/>
    <property type="match status" value="2"/>
</dbReference>
<evidence type="ECO:0000256" key="8">
    <source>
        <dbReference type="ARBA" id="ARBA00023256"/>
    </source>
</evidence>
<accession>A0A6G1ATW8</accession>
<evidence type="ECO:0000256" key="1">
    <source>
        <dbReference type="ARBA" id="ARBA00000952"/>
    </source>
</evidence>
<comment type="caution">
    <text evidence="10">The sequence shown here is derived from an EMBL/GenBank/DDBJ whole genome shotgun (WGS) entry which is preliminary data.</text>
</comment>
<comment type="cofactor">
    <cofactor evidence="2">
        <name>NAD(+)</name>
        <dbReference type="ChEBI" id="CHEBI:57540"/>
    </cofactor>
</comment>
<keyword evidence="8" id="KW-0386">Hypusine biosynthesis</keyword>
<comment type="similarity">
    <text evidence="4">Belongs to the deoxyhypusine synthase family.</text>
</comment>
<dbReference type="EC" id="2.5.1.46" evidence="5"/>
<dbReference type="Proteomes" id="UP000475037">
    <property type="component" value="Unassembled WGS sequence"/>
</dbReference>
<evidence type="ECO:0000256" key="4">
    <source>
        <dbReference type="ARBA" id="ARBA00009892"/>
    </source>
</evidence>
<evidence type="ECO:0000256" key="7">
    <source>
        <dbReference type="ARBA" id="ARBA00023027"/>
    </source>
</evidence>
<dbReference type="InterPro" id="IPR036982">
    <property type="entry name" value="Deoxyhypusine_synthase_sf"/>
</dbReference>
<evidence type="ECO:0000313" key="10">
    <source>
        <dbReference type="EMBL" id="KAF0879014.1"/>
    </source>
</evidence>
<name>A0A6G1ATW8_CROCR</name>
<evidence type="ECO:0000256" key="6">
    <source>
        <dbReference type="ARBA" id="ARBA00020607"/>
    </source>
</evidence>
<dbReference type="GO" id="GO:0005737">
    <property type="term" value="C:cytoplasm"/>
    <property type="evidence" value="ECO:0007669"/>
    <property type="project" value="TreeGrafter"/>
</dbReference>
<comment type="catalytic activity">
    <reaction evidence="1">
        <text>[eIF5A protein]-L-lysine + spermidine = [eIF5A protein]-deoxyhypusine + propane-1,3-diamine</text>
        <dbReference type="Rhea" id="RHEA:33299"/>
        <dbReference type="Rhea" id="RHEA-COMP:10143"/>
        <dbReference type="Rhea" id="RHEA-COMP:10144"/>
        <dbReference type="ChEBI" id="CHEBI:29969"/>
        <dbReference type="ChEBI" id="CHEBI:57484"/>
        <dbReference type="ChEBI" id="CHEBI:57834"/>
        <dbReference type="ChEBI" id="CHEBI:82657"/>
        <dbReference type="EC" id="2.5.1.46"/>
    </reaction>
</comment>
<evidence type="ECO:0000256" key="9">
    <source>
        <dbReference type="ARBA" id="ARBA00056884"/>
    </source>
</evidence>
<keyword evidence="7" id="KW-0520">NAD</keyword>
<reference evidence="10 11" key="1">
    <citation type="submission" date="2019-11" db="EMBL/GenBank/DDBJ databases">
        <authorList>
            <person name="Yang C."/>
            <person name="Li F."/>
        </authorList>
    </citation>
    <scope>NUCLEOTIDE SEQUENCE [LARGE SCALE GENOMIC DNA]</scope>
    <source>
        <strain evidence="10">KB4526</strain>
        <tissue evidence="10">Muscle</tissue>
    </source>
</reference>
<evidence type="ECO:0000256" key="3">
    <source>
        <dbReference type="ARBA" id="ARBA00005041"/>
    </source>
</evidence>